<proteinExistence type="predicted"/>
<feature type="chain" id="PRO_5018330702" evidence="1">
    <location>
        <begin position="20"/>
        <end position="258"/>
    </location>
</feature>
<organism evidence="2 3">
    <name type="scientific">Paenimyroides tangerinum</name>
    <dbReference type="NCBI Taxonomy" id="2488728"/>
    <lineage>
        <taxon>Bacteria</taxon>
        <taxon>Pseudomonadati</taxon>
        <taxon>Bacteroidota</taxon>
        <taxon>Flavobacteriia</taxon>
        <taxon>Flavobacteriales</taxon>
        <taxon>Flavobacteriaceae</taxon>
        <taxon>Paenimyroides</taxon>
    </lineage>
</organism>
<dbReference type="Proteomes" id="UP000275719">
    <property type="component" value="Unassembled WGS sequence"/>
</dbReference>
<reference evidence="2 3" key="1">
    <citation type="submission" date="2018-11" db="EMBL/GenBank/DDBJ databases">
        <title>Flavobacterium sp. nov., YIM 102701-2 draft genome.</title>
        <authorList>
            <person name="Li G."/>
            <person name="Jiang Y."/>
        </authorList>
    </citation>
    <scope>NUCLEOTIDE SEQUENCE [LARGE SCALE GENOMIC DNA]</scope>
    <source>
        <strain evidence="2 3">YIM 102701-2</strain>
    </source>
</reference>
<dbReference type="AlphaFoldDB" id="A0A3P3WGR3"/>
<evidence type="ECO:0000256" key="1">
    <source>
        <dbReference type="SAM" id="SignalP"/>
    </source>
</evidence>
<keyword evidence="1" id="KW-0732">Signal</keyword>
<gene>
    <name evidence="2" type="ORF">EG240_00455</name>
</gene>
<name>A0A3P3WGR3_9FLAO</name>
<dbReference type="OrthoDB" id="1118958at2"/>
<evidence type="ECO:0000313" key="3">
    <source>
        <dbReference type="Proteomes" id="UP000275719"/>
    </source>
</evidence>
<evidence type="ECO:0000313" key="2">
    <source>
        <dbReference type="EMBL" id="RRJ93276.1"/>
    </source>
</evidence>
<protein>
    <submittedName>
        <fullName evidence="2">DUF3575 domain-containing protein</fullName>
    </submittedName>
</protein>
<keyword evidence="3" id="KW-1185">Reference proteome</keyword>
<dbReference type="RefSeq" id="WP_125016298.1">
    <property type="nucleotide sequence ID" value="NZ_RQVQ01000001.1"/>
</dbReference>
<dbReference type="InterPro" id="IPR021958">
    <property type="entry name" value="DUF3575"/>
</dbReference>
<dbReference type="Pfam" id="PF12099">
    <property type="entry name" value="DUF3575"/>
    <property type="match status" value="1"/>
</dbReference>
<feature type="signal peptide" evidence="1">
    <location>
        <begin position="1"/>
        <end position="19"/>
    </location>
</feature>
<sequence length="258" mass="28659">MMKKINFLLVLLCCQFGFSQNNLPTTTEEEVVSEKVTEINENKNLVKLNLLALTMGNFSFQYERSIGSKFTIGGSINLMPNRKLPFSKKIESLVDDKTTAAQLQGIRLSSFSITPEARFYLGKQVFKGFYVAPFFRYGSYSLKFPLNYTYENQDQSINLDGKVNTISGGLAIGAQWKIAKNVYLDWLIMGPHFGSAKGNLTGNKALNADEQAAIAESLNDLDIPVVDYEYEVNANGAKAKIKGPWAGVRASIGIGYRF</sequence>
<dbReference type="EMBL" id="RQVQ01000001">
    <property type="protein sequence ID" value="RRJ93276.1"/>
    <property type="molecule type" value="Genomic_DNA"/>
</dbReference>
<accession>A0A3P3WGR3</accession>
<comment type="caution">
    <text evidence="2">The sequence shown here is derived from an EMBL/GenBank/DDBJ whole genome shotgun (WGS) entry which is preliminary data.</text>
</comment>